<dbReference type="RefSeq" id="WP_135245622.1">
    <property type="nucleotide sequence ID" value="NZ_SIHO01000002.1"/>
</dbReference>
<dbReference type="Proteomes" id="UP000297737">
    <property type="component" value="Unassembled WGS sequence"/>
</dbReference>
<gene>
    <name evidence="7" type="ORF">EUV02_07465</name>
</gene>
<dbReference type="SUPFAM" id="SSF141322">
    <property type="entry name" value="NfeD domain-like"/>
    <property type="match status" value="1"/>
</dbReference>
<name>A0A4Y9EMV2_9SPHN</name>
<accession>A0A4Y9EMV2</accession>
<evidence type="ECO:0000259" key="6">
    <source>
        <dbReference type="Pfam" id="PF01957"/>
    </source>
</evidence>
<dbReference type="GO" id="GO:0005886">
    <property type="term" value="C:plasma membrane"/>
    <property type="evidence" value="ECO:0007669"/>
    <property type="project" value="TreeGrafter"/>
</dbReference>
<keyword evidence="8" id="KW-1185">Reference proteome</keyword>
<keyword evidence="2 5" id="KW-0812">Transmembrane</keyword>
<comment type="subcellular location">
    <subcellularLocation>
        <location evidence="1">Membrane</location>
        <topology evidence="1">Multi-pass membrane protein</topology>
    </subcellularLocation>
</comment>
<evidence type="ECO:0000256" key="5">
    <source>
        <dbReference type="SAM" id="Phobius"/>
    </source>
</evidence>
<dbReference type="OrthoDB" id="9810336at2"/>
<feature type="transmembrane region" description="Helical" evidence="5">
    <location>
        <begin position="6"/>
        <end position="24"/>
    </location>
</feature>
<dbReference type="EMBL" id="SIHO01000002">
    <property type="protein sequence ID" value="TFU03030.1"/>
    <property type="molecule type" value="Genomic_DNA"/>
</dbReference>
<dbReference type="Gene3D" id="2.40.50.140">
    <property type="entry name" value="Nucleic acid-binding proteins"/>
    <property type="match status" value="1"/>
</dbReference>
<dbReference type="InterPro" id="IPR002810">
    <property type="entry name" value="NfeD-like_C"/>
</dbReference>
<reference evidence="7 8" key="1">
    <citation type="submission" date="2019-02" db="EMBL/GenBank/DDBJ databases">
        <title>Polymorphobacter sp. isolated from the lake at the Tibet of China.</title>
        <authorList>
            <person name="Li A."/>
        </authorList>
    </citation>
    <scope>NUCLEOTIDE SEQUENCE [LARGE SCALE GENOMIC DNA]</scope>
    <source>
        <strain evidence="7 8">DJ1R-1</strain>
    </source>
</reference>
<evidence type="ECO:0000256" key="2">
    <source>
        <dbReference type="ARBA" id="ARBA00022692"/>
    </source>
</evidence>
<dbReference type="PANTHER" id="PTHR33507">
    <property type="entry name" value="INNER MEMBRANE PROTEIN YBBJ"/>
    <property type="match status" value="1"/>
</dbReference>
<evidence type="ECO:0000256" key="3">
    <source>
        <dbReference type="ARBA" id="ARBA00022989"/>
    </source>
</evidence>
<dbReference type="Pfam" id="PF01957">
    <property type="entry name" value="NfeD"/>
    <property type="match status" value="1"/>
</dbReference>
<proteinExistence type="predicted"/>
<feature type="domain" description="NfeD-like C-terminal" evidence="6">
    <location>
        <begin position="92"/>
        <end position="146"/>
    </location>
</feature>
<dbReference type="InterPro" id="IPR012340">
    <property type="entry name" value="NA-bd_OB-fold"/>
</dbReference>
<comment type="caution">
    <text evidence="7">The sequence shown here is derived from an EMBL/GenBank/DDBJ whole genome shotgun (WGS) entry which is preliminary data.</text>
</comment>
<dbReference type="AlphaFoldDB" id="A0A4Y9EMV2"/>
<dbReference type="InterPro" id="IPR052165">
    <property type="entry name" value="Membrane_assoc_protease"/>
</dbReference>
<keyword evidence="4 5" id="KW-0472">Membrane</keyword>
<dbReference type="PANTHER" id="PTHR33507:SF3">
    <property type="entry name" value="INNER MEMBRANE PROTEIN YBBJ"/>
    <property type="match status" value="1"/>
</dbReference>
<feature type="transmembrane region" description="Helical" evidence="5">
    <location>
        <begin position="56"/>
        <end position="76"/>
    </location>
</feature>
<evidence type="ECO:0000256" key="4">
    <source>
        <dbReference type="ARBA" id="ARBA00023136"/>
    </source>
</evidence>
<organism evidence="7 8">
    <name type="scientific">Glacieibacterium arshaanense</name>
    <dbReference type="NCBI Taxonomy" id="2511025"/>
    <lineage>
        <taxon>Bacteria</taxon>
        <taxon>Pseudomonadati</taxon>
        <taxon>Pseudomonadota</taxon>
        <taxon>Alphaproteobacteria</taxon>
        <taxon>Sphingomonadales</taxon>
        <taxon>Sphingosinicellaceae</taxon>
        <taxon>Glacieibacterium</taxon>
    </lineage>
</organism>
<sequence>MGGLPDWLLSPWSWLIAAALLAGLEMLTPGAFMIWLAGAAVVTALLALLLPIGWQIQIVLFVALSVVAIVTARKYFGRRPDRAPESGLNRRAERLVGTTVVVVEAFVHGKGRVQVGDSPWAATGPNLAVGDAAKVVHVDGATLKVEAV</sequence>
<evidence type="ECO:0000313" key="7">
    <source>
        <dbReference type="EMBL" id="TFU03030.1"/>
    </source>
</evidence>
<evidence type="ECO:0000256" key="1">
    <source>
        <dbReference type="ARBA" id="ARBA00004141"/>
    </source>
</evidence>
<protein>
    <submittedName>
        <fullName evidence="7">NfeD family protein</fullName>
    </submittedName>
</protein>
<evidence type="ECO:0000313" key="8">
    <source>
        <dbReference type="Proteomes" id="UP000297737"/>
    </source>
</evidence>
<keyword evidence="3 5" id="KW-1133">Transmembrane helix</keyword>